<reference evidence="1 2" key="1">
    <citation type="submission" date="2017-09" db="EMBL/GenBank/DDBJ databases">
        <title>Depth-based differentiation of microbial function through sediment-hosted aquifers and enrichment of novel symbionts in the deep terrestrial subsurface.</title>
        <authorList>
            <person name="Probst A.J."/>
            <person name="Ladd B."/>
            <person name="Jarett J.K."/>
            <person name="Geller-Mcgrath D.E."/>
            <person name="Sieber C.M."/>
            <person name="Emerson J.B."/>
            <person name="Anantharaman K."/>
            <person name="Thomas B.C."/>
            <person name="Malmstrom R."/>
            <person name="Stieglmeier M."/>
            <person name="Klingl A."/>
            <person name="Woyke T."/>
            <person name="Ryan C.M."/>
            <person name="Banfield J.F."/>
        </authorList>
    </citation>
    <scope>NUCLEOTIDE SEQUENCE [LARGE SCALE GENOMIC DNA]</scope>
    <source>
        <strain evidence="1">CG22_combo_CG10-13_8_21_14_all_47_17</strain>
    </source>
</reference>
<accession>A0A2H0BRA4</accession>
<dbReference type="EMBL" id="PCSZ01000078">
    <property type="protein sequence ID" value="PIP60192.1"/>
    <property type="molecule type" value="Genomic_DNA"/>
</dbReference>
<evidence type="ECO:0000313" key="1">
    <source>
        <dbReference type="EMBL" id="PIP60192.1"/>
    </source>
</evidence>
<sequence>MYPPKDFSMRQNPFVVSILAQTSLIVGNVLDGMQPIEIEGRAARTSSFEELLRGELSHLGLLQEAPVELSEALEGVDPEMLAAQRDTEELSWGELFARG</sequence>
<organism evidence="1 2">
    <name type="scientific">Candidatus Uhrbacteria bacterium CG22_combo_CG10-13_8_21_14_all_47_17</name>
    <dbReference type="NCBI Taxonomy" id="1975041"/>
    <lineage>
        <taxon>Bacteria</taxon>
        <taxon>Candidatus Uhriibacteriota</taxon>
    </lineage>
</organism>
<dbReference type="Proteomes" id="UP000231581">
    <property type="component" value="Unassembled WGS sequence"/>
</dbReference>
<name>A0A2H0BRA4_9BACT</name>
<comment type="caution">
    <text evidence="1">The sequence shown here is derived from an EMBL/GenBank/DDBJ whole genome shotgun (WGS) entry which is preliminary data.</text>
</comment>
<gene>
    <name evidence="1" type="ORF">COX00_04695</name>
</gene>
<evidence type="ECO:0000313" key="2">
    <source>
        <dbReference type="Proteomes" id="UP000231581"/>
    </source>
</evidence>
<protein>
    <submittedName>
        <fullName evidence="1">Uncharacterized protein</fullName>
    </submittedName>
</protein>
<dbReference type="AlphaFoldDB" id="A0A2H0BRA4"/>
<proteinExistence type="predicted"/>